<feature type="compositionally biased region" description="Basic residues" evidence="1">
    <location>
        <begin position="135"/>
        <end position="146"/>
    </location>
</feature>
<evidence type="ECO:0000313" key="3">
    <source>
        <dbReference type="Proteomes" id="UP001176941"/>
    </source>
</evidence>
<feature type="region of interest" description="Disordered" evidence="1">
    <location>
        <begin position="1"/>
        <end position="159"/>
    </location>
</feature>
<evidence type="ECO:0000313" key="2">
    <source>
        <dbReference type="EMBL" id="CAI9175016.1"/>
    </source>
</evidence>
<feature type="compositionally biased region" description="Pro residues" evidence="1">
    <location>
        <begin position="8"/>
        <end position="19"/>
    </location>
</feature>
<feature type="compositionally biased region" description="Basic residues" evidence="1">
    <location>
        <begin position="350"/>
        <end position="363"/>
    </location>
</feature>
<feature type="compositionally biased region" description="Low complexity" evidence="1">
    <location>
        <begin position="319"/>
        <end position="339"/>
    </location>
</feature>
<organism evidence="2 3">
    <name type="scientific">Rangifer tarandus platyrhynchus</name>
    <name type="common">Svalbard reindeer</name>
    <dbReference type="NCBI Taxonomy" id="3082113"/>
    <lineage>
        <taxon>Eukaryota</taxon>
        <taxon>Metazoa</taxon>
        <taxon>Chordata</taxon>
        <taxon>Craniata</taxon>
        <taxon>Vertebrata</taxon>
        <taxon>Euteleostomi</taxon>
        <taxon>Mammalia</taxon>
        <taxon>Eutheria</taxon>
        <taxon>Laurasiatheria</taxon>
        <taxon>Artiodactyla</taxon>
        <taxon>Ruminantia</taxon>
        <taxon>Pecora</taxon>
        <taxon>Cervidae</taxon>
        <taxon>Odocoileinae</taxon>
        <taxon>Rangifer</taxon>
    </lineage>
</organism>
<reference evidence="2" key="1">
    <citation type="submission" date="2023-04" db="EMBL/GenBank/DDBJ databases">
        <authorList>
            <consortium name="ELIXIR-Norway"/>
        </authorList>
    </citation>
    <scope>NUCLEOTIDE SEQUENCE [LARGE SCALE GENOMIC DNA]</scope>
</reference>
<dbReference type="EMBL" id="OX459940">
    <property type="protein sequence ID" value="CAI9175016.1"/>
    <property type="molecule type" value="Genomic_DNA"/>
</dbReference>
<protein>
    <recommendedName>
        <fullName evidence="4">Collagen alpha-1(I) chain-like</fullName>
    </recommendedName>
</protein>
<evidence type="ECO:0008006" key="4">
    <source>
        <dbReference type="Google" id="ProtNLM"/>
    </source>
</evidence>
<feature type="region of interest" description="Disordered" evidence="1">
    <location>
        <begin position="195"/>
        <end position="366"/>
    </location>
</feature>
<evidence type="ECO:0000256" key="1">
    <source>
        <dbReference type="SAM" id="MobiDB-lite"/>
    </source>
</evidence>
<keyword evidence="3" id="KW-1185">Reference proteome</keyword>
<accession>A0ABN8ZQ08</accession>
<name>A0ABN8ZQ08_RANTA</name>
<feature type="compositionally biased region" description="Gly residues" evidence="1">
    <location>
        <begin position="118"/>
        <end position="127"/>
    </location>
</feature>
<dbReference type="Proteomes" id="UP001176941">
    <property type="component" value="Chromosome 4"/>
</dbReference>
<proteinExistence type="predicted"/>
<feature type="compositionally biased region" description="Gly residues" evidence="1">
    <location>
        <begin position="89"/>
        <end position="101"/>
    </location>
</feature>
<feature type="compositionally biased region" description="Basic and acidic residues" evidence="1">
    <location>
        <begin position="102"/>
        <end position="114"/>
    </location>
</feature>
<gene>
    <name evidence="2" type="ORF">MRATA1EN1_LOCUS23978</name>
</gene>
<feature type="compositionally biased region" description="Low complexity" evidence="1">
    <location>
        <begin position="237"/>
        <end position="249"/>
    </location>
</feature>
<feature type="compositionally biased region" description="Gly residues" evidence="1">
    <location>
        <begin position="340"/>
        <end position="349"/>
    </location>
</feature>
<sequence length="418" mass="42596">MGSEVRWDPPPQCSRPPGSPQVGGARGRPEGSDAPKGGGVQRDRGGGEGKTQGGLMRSPAAGLGPRPGREGRVPRAVTPAEPARVLRPGGLGSVRPVGGGRVSREARRERRRPEPGSALGGAGGVRPGPGERLPRPGRRRPARRAARGANLGTAAGEGGRAAEFAGSAAAGPAGGAKLGYLRAPARSGLRQEVLRRPGAPAHMDFLRPRPAPGRTAAGGARGGGAAGRLKGQRAGRARALAAPGRAAPRQVGARGGARTERGRIRRWGAAGLRPLRAPPPRLLAWDPARGPKPGPDAGRTGAGTHTLWRCGTPGPGAPSPRGGRASTGMPRRVGPPAGAGARGLGCHGRPGGRRAGMRKKRRWPAPPALSRVTASCVNAAGSAFRPGVIWAHWLLVTPLTPPAPGLLEAPLLWTEVMF</sequence>